<organism evidence="1 2">
    <name type="scientific">Paramecium octaurelia</name>
    <dbReference type="NCBI Taxonomy" id="43137"/>
    <lineage>
        <taxon>Eukaryota</taxon>
        <taxon>Sar</taxon>
        <taxon>Alveolata</taxon>
        <taxon>Ciliophora</taxon>
        <taxon>Intramacronucleata</taxon>
        <taxon>Oligohymenophorea</taxon>
        <taxon>Peniculida</taxon>
        <taxon>Parameciidae</taxon>
        <taxon>Paramecium</taxon>
    </lineage>
</organism>
<evidence type="ECO:0000313" key="2">
    <source>
        <dbReference type="Proteomes" id="UP000683925"/>
    </source>
</evidence>
<protein>
    <submittedName>
        <fullName evidence="1">Uncharacterized protein</fullName>
    </submittedName>
</protein>
<comment type="caution">
    <text evidence="1">The sequence shown here is derived from an EMBL/GenBank/DDBJ whole genome shotgun (WGS) entry which is preliminary data.</text>
</comment>
<proteinExistence type="predicted"/>
<dbReference type="AlphaFoldDB" id="A0A8S1VG60"/>
<gene>
    <name evidence="1" type="ORF">POCTA_138.1.T0660236</name>
</gene>
<dbReference type="OrthoDB" id="109543at2759"/>
<accession>A0A8S1VG60</accession>
<reference evidence="1" key="1">
    <citation type="submission" date="2021-01" db="EMBL/GenBank/DDBJ databases">
        <authorList>
            <consortium name="Genoscope - CEA"/>
            <person name="William W."/>
        </authorList>
    </citation>
    <scope>NUCLEOTIDE SEQUENCE</scope>
</reference>
<name>A0A8S1VG60_PAROT</name>
<dbReference type="EMBL" id="CAJJDP010000065">
    <property type="protein sequence ID" value="CAD8176134.1"/>
    <property type="molecule type" value="Genomic_DNA"/>
</dbReference>
<dbReference type="Proteomes" id="UP000683925">
    <property type="component" value="Unassembled WGS sequence"/>
</dbReference>
<evidence type="ECO:0000313" key="1">
    <source>
        <dbReference type="EMBL" id="CAD8176134.1"/>
    </source>
</evidence>
<keyword evidence="2" id="KW-1185">Reference proteome</keyword>
<sequence length="218" mass="25604">MEPKNSEQHSVSIRLQNLWIQGNNRIRNKGLFLITEGLSENKQSKMSTFGLRFNFLSEDAILNLIKRTTLKETFIMNNSITDYGLYCLKEGYDELNSKCQNRFVLQESRLERTVWIQPAIQIPKILYYFNEHQVGVILDVRNRKGQKYFADPKSLNKSLALSSTNQAYISNKKFQIYKAGTGNFIQKRKKRQGKRNLKAFKKIKYQEQTYEPNGFVRI</sequence>